<evidence type="ECO:0000256" key="4">
    <source>
        <dbReference type="ARBA" id="ARBA00011738"/>
    </source>
</evidence>
<evidence type="ECO:0000256" key="8">
    <source>
        <dbReference type="ARBA" id="ARBA00022833"/>
    </source>
</evidence>
<dbReference type="Proteomes" id="UP000823388">
    <property type="component" value="Chromosome 1N"/>
</dbReference>
<dbReference type="FunFam" id="3.90.180.10:FF:000100">
    <property type="entry name" value="Putative cinnamyl alcohol dehydrogenase 6"/>
    <property type="match status" value="1"/>
</dbReference>
<accession>A0A8T0WPS0</accession>
<evidence type="ECO:0000256" key="12">
    <source>
        <dbReference type="ARBA" id="ARBA00048379"/>
    </source>
</evidence>
<dbReference type="EMBL" id="CM029038">
    <property type="protein sequence ID" value="KAG2649068.1"/>
    <property type="molecule type" value="Genomic_DNA"/>
</dbReference>
<evidence type="ECO:0000256" key="17">
    <source>
        <dbReference type="RuleBase" id="RU361277"/>
    </source>
</evidence>
<evidence type="ECO:0000256" key="10">
    <source>
        <dbReference type="ARBA" id="ARBA00023002"/>
    </source>
</evidence>
<comment type="caution">
    <text evidence="19">The sequence shown here is derived from an EMBL/GenBank/DDBJ whole genome shotgun (WGS) entry which is preliminary data.</text>
</comment>
<reference evidence="19" key="1">
    <citation type="submission" date="2020-05" db="EMBL/GenBank/DDBJ databases">
        <title>WGS assembly of Panicum virgatum.</title>
        <authorList>
            <person name="Lovell J.T."/>
            <person name="Jenkins J."/>
            <person name="Shu S."/>
            <person name="Juenger T.E."/>
            <person name="Schmutz J."/>
        </authorList>
    </citation>
    <scope>NUCLEOTIDE SEQUENCE</scope>
    <source>
        <strain evidence="19">AP13</strain>
    </source>
</reference>
<dbReference type="SUPFAM" id="SSF50129">
    <property type="entry name" value="GroES-like"/>
    <property type="match status" value="1"/>
</dbReference>
<comment type="catalytic activity">
    <reaction evidence="13">
        <text>(E)-caffeyl alcohol + NADP(+) = (E)-caffeyl aldehyde + NADPH + H(+)</text>
        <dbReference type="Rhea" id="RHEA:45728"/>
        <dbReference type="ChEBI" id="CHEBI:15378"/>
        <dbReference type="ChEBI" id="CHEBI:28323"/>
        <dbReference type="ChEBI" id="CHEBI:31334"/>
        <dbReference type="ChEBI" id="CHEBI:57783"/>
        <dbReference type="ChEBI" id="CHEBI:58349"/>
    </reaction>
    <physiologicalReaction direction="right-to-left" evidence="13">
        <dbReference type="Rhea" id="RHEA:45730"/>
    </physiologicalReaction>
</comment>
<dbReference type="CDD" id="cd05283">
    <property type="entry name" value="CAD1"/>
    <property type="match status" value="1"/>
</dbReference>
<keyword evidence="8 17" id="KW-0862">Zinc</keyword>
<evidence type="ECO:0000256" key="13">
    <source>
        <dbReference type="ARBA" id="ARBA00049226"/>
    </source>
</evidence>
<dbReference type="InterPro" id="IPR020843">
    <property type="entry name" value="ER"/>
</dbReference>
<evidence type="ECO:0000256" key="6">
    <source>
        <dbReference type="ARBA" id="ARBA00022723"/>
    </source>
</evidence>
<feature type="domain" description="Enoyl reductase (ER)" evidence="18">
    <location>
        <begin position="20"/>
        <end position="331"/>
    </location>
</feature>
<protein>
    <recommendedName>
        <fullName evidence="16">Probable cinnamyl alcohol dehydrogenase</fullName>
        <ecNumber evidence="5">1.1.1.195</ecNumber>
    </recommendedName>
</protein>
<dbReference type="FunFam" id="3.90.180.10:FF:000004">
    <property type="entry name" value="probable cinnamyl alcohol dehydrogenase"/>
    <property type="match status" value="1"/>
</dbReference>
<evidence type="ECO:0000256" key="3">
    <source>
        <dbReference type="ARBA" id="ARBA00008072"/>
    </source>
</evidence>
<dbReference type="InterPro" id="IPR013149">
    <property type="entry name" value="ADH-like_C"/>
</dbReference>
<keyword evidence="10" id="KW-0560">Oxidoreductase</keyword>
<dbReference type="InterPro" id="IPR036291">
    <property type="entry name" value="NAD(P)-bd_dom_sf"/>
</dbReference>
<dbReference type="InterPro" id="IPR013154">
    <property type="entry name" value="ADH-like_N"/>
</dbReference>
<comment type="subunit">
    <text evidence="4">Homodimer.</text>
</comment>
<evidence type="ECO:0000256" key="2">
    <source>
        <dbReference type="ARBA" id="ARBA00004928"/>
    </source>
</evidence>
<dbReference type="PANTHER" id="PTHR42683">
    <property type="entry name" value="ALDEHYDE REDUCTASE"/>
    <property type="match status" value="1"/>
</dbReference>
<comment type="pathway">
    <text evidence="2">Aromatic compound metabolism; phenylpropanoid biosynthesis.</text>
</comment>
<dbReference type="SMART" id="SM00829">
    <property type="entry name" value="PKS_ER"/>
    <property type="match status" value="1"/>
</dbReference>
<proteinExistence type="inferred from homology"/>
<dbReference type="InterPro" id="IPR011032">
    <property type="entry name" value="GroES-like_sf"/>
</dbReference>
<evidence type="ECO:0000313" key="19">
    <source>
        <dbReference type="EMBL" id="KAG2649068.1"/>
    </source>
</evidence>
<evidence type="ECO:0000256" key="7">
    <source>
        <dbReference type="ARBA" id="ARBA00022733"/>
    </source>
</evidence>
<keyword evidence="6 17" id="KW-0479">Metal-binding</keyword>
<evidence type="ECO:0000313" key="20">
    <source>
        <dbReference type="Proteomes" id="UP000823388"/>
    </source>
</evidence>
<evidence type="ECO:0000256" key="11">
    <source>
        <dbReference type="ARBA" id="ARBA00047329"/>
    </source>
</evidence>
<gene>
    <name evidence="19" type="ORF">PVAP13_1NG083600</name>
</gene>
<dbReference type="SUPFAM" id="SSF51735">
    <property type="entry name" value="NAD(P)-binding Rossmann-fold domains"/>
    <property type="match status" value="1"/>
</dbReference>
<comment type="catalytic activity">
    <reaction evidence="12">
        <text>(E)-sinapyl alcohol + NADP(+) = (E)-sinapaldehyde + NADPH + H(+)</text>
        <dbReference type="Rhea" id="RHEA:45704"/>
        <dbReference type="ChEBI" id="CHEBI:15378"/>
        <dbReference type="ChEBI" id="CHEBI:27949"/>
        <dbReference type="ChEBI" id="CHEBI:57783"/>
        <dbReference type="ChEBI" id="CHEBI:58349"/>
        <dbReference type="ChEBI" id="CHEBI:64557"/>
        <dbReference type="EC" id="1.1.1.195"/>
    </reaction>
    <physiologicalReaction direction="right-to-left" evidence="12">
        <dbReference type="Rhea" id="RHEA:45706"/>
    </physiologicalReaction>
</comment>
<comment type="catalytic activity">
    <reaction evidence="11">
        <text>(E)-4-coumaroyl alcohol + NADP(+) = (E)-4-coumaraldehyde + NADPH + H(+)</text>
        <dbReference type="Rhea" id="RHEA:45724"/>
        <dbReference type="ChEBI" id="CHEBI:15378"/>
        <dbReference type="ChEBI" id="CHEBI:28353"/>
        <dbReference type="ChEBI" id="CHEBI:57783"/>
        <dbReference type="ChEBI" id="CHEBI:58349"/>
        <dbReference type="ChEBI" id="CHEBI:64555"/>
        <dbReference type="EC" id="1.1.1.195"/>
    </reaction>
    <physiologicalReaction direction="right-to-left" evidence="11">
        <dbReference type="Rhea" id="RHEA:45726"/>
    </physiologicalReaction>
</comment>
<keyword evidence="7" id="KW-0438">Lignin biosynthesis</keyword>
<evidence type="ECO:0000259" key="18">
    <source>
        <dbReference type="SMART" id="SM00829"/>
    </source>
</evidence>
<keyword evidence="9" id="KW-0521">NADP</keyword>
<evidence type="ECO:0000256" key="9">
    <source>
        <dbReference type="ARBA" id="ARBA00022857"/>
    </source>
</evidence>
<dbReference type="GO" id="GO:0008270">
    <property type="term" value="F:zinc ion binding"/>
    <property type="evidence" value="ECO:0007669"/>
    <property type="project" value="InterPro"/>
</dbReference>
<organism evidence="19 20">
    <name type="scientific">Panicum virgatum</name>
    <name type="common">Blackwell switchgrass</name>
    <dbReference type="NCBI Taxonomy" id="38727"/>
    <lineage>
        <taxon>Eukaryota</taxon>
        <taxon>Viridiplantae</taxon>
        <taxon>Streptophyta</taxon>
        <taxon>Embryophyta</taxon>
        <taxon>Tracheophyta</taxon>
        <taxon>Spermatophyta</taxon>
        <taxon>Magnoliopsida</taxon>
        <taxon>Liliopsida</taxon>
        <taxon>Poales</taxon>
        <taxon>Poaceae</taxon>
        <taxon>PACMAD clade</taxon>
        <taxon>Panicoideae</taxon>
        <taxon>Panicodae</taxon>
        <taxon>Paniceae</taxon>
        <taxon>Panicinae</taxon>
        <taxon>Panicum</taxon>
        <taxon>Panicum sect. Hiantes</taxon>
    </lineage>
</organism>
<dbReference type="EC" id="1.1.1.195" evidence="5"/>
<comment type="similarity">
    <text evidence="3 17">Belongs to the zinc-containing alcohol dehydrogenase family.</text>
</comment>
<dbReference type="InterPro" id="IPR047109">
    <property type="entry name" value="CAD-like"/>
</dbReference>
<evidence type="ECO:0000256" key="16">
    <source>
        <dbReference type="ARBA" id="ARBA00072287"/>
    </source>
</evidence>
<dbReference type="AlphaFoldDB" id="A0A8T0WPS0"/>
<name>A0A8T0WPS0_PANVG</name>
<evidence type="ECO:0000256" key="14">
    <source>
        <dbReference type="ARBA" id="ARBA00049311"/>
    </source>
</evidence>
<dbReference type="Pfam" id="PF08240">
    <property type="entry name" value="ADH_N"/>
    <property type="match status" value="1"/>
</dbReference>
<dbReference type="Gene3D" id="3.90.180.10">
    <property type="entry name" value="Medium-chain alcohol dehydrogenases, catalytic domain"/>
    <property type="match status" value="1"/>
</dbReference>
<dbReference type="PROSITE" id="PS00059">
    <property type="entry name" value="ADH_ZINC"/>
    <property type="match status" value="1"/>
</dbReference>
<evidence type="ECO:0000256" key="1">
    <source>
        <dbReference type="ARBA" id="ARBA00001947"/>
    </source>
</evidence>
<dbReference type="Pfam" id="PF00107">
    <property type="entry name" value="ADH_zinc_N"/>
    <property type="match status" value="1"/>
</dbReference>
<comment type="catalytic activity">
    <reaction evidence="14">
        <text>(E)-coniferol + NADP(+) = (E)-coniferaldehyde + NADPH + H(+)</text>
        <dbReference type="Rhea" id="RHEA:22444"/>
        <dbReference type="ChEBI" id="CHEBI:15378"/>
        <dbReference type="ChEBI" id="CHEBI:16547"/>
        <dbReference type="ChEBI" id="CHEBI:17745"/>
        <dbReference type="ChEBI" id="CHEBI:57783"/>
        <dbReference type="ChEBI" id="CHEBI:58349"/>
        <dbReference type="EC" id="1.1.1.195"/>
    </reaction>
    <physiologicalReaction direction="right-to-left" evidence="14">
        <dbReference type="Rhea" id="RHEA:22446"/>
    </physiologicalReaction>
</comment>
<dbReference type="GO" id="GO:0045551">
    <property type="term" value="F:cinnamyl-alcohol dehydrogenase activity"/>
    <property type="evidence" value="ECO:0007669"/>
    <property type="project" value="UniProtKB-EC"/>
</dbReference>
<dbReference type="Gene3D" id="3.40.50.720">
    <property type="entry name" value="NAD(P)-binding Rossmann-like Domain"/>
    <property type="match status" value="1"/>
</dbReference>
<dbReference type="GO" id="GO:0009809">
    <property type="term" value="P:lignin biosynthetic process"/>
    <property type="evidence" value="ECO:0007669"/>
    <property type="project" value="UniProtKB-KW"/>
</dbReference>
<evidence type="ECO:0000256" key="5">
    <source>
        <dbReference type="ARBA" id="ARBA00013171"/>
    </source>
</evidence>
<comment type="cofactor">
    <cofactor evidence="1 17">
        <name>Zn(2+)</name>
        <dbReference type="ChEBI" id="CHEBI:29105"/>
    </cofactor>
</comment>
<evidence type="ECO:0000256" key="15">
    <source>
        <dbReference type="ARBA" id="ARBA00049332"/>
    </source>
</evidence>
<sequence length="347" mass="36966">MGSLASERTVVGWAARDATGHLSPYTYTVRKTGPEDVVVKVLYCGICHTDIHQAKNHLGASKYPMVPGHEVVGEVVEVGPEVSKHRVGDVVGVGVIVGCCRECRPCKANVEQYCNKRIWSYNDVYTDGQPTQGGFASTMVVDQKFVVPIPAGLAPEQAAPLLCAGVTVYSPLKHFGLTAPGLRGGILGLGGVGHMGVKVAKAMGHHVTVISSSSRKRAEAMAAAADSLDYIIDTVPVHHPLEPYLALLRLDGKHVLLGVVGEPLSFVAPMVMLGRKAVTGSFIGSVDETAELLRFCVDKGLTSQIEVVKMGYVNEALERLERNDVRYRFVVDVVGSNIEEAAGAPAN</sequence>
<keyword evidence="20" id="KW-1185">Reference proteome</keyword>
<dbReference type="InterPro" id="IPR002328">
    <property type="entry name" value="ADH_Zn_CS"/>
</dbReference>
<dbReference type="FunFam" id="3.40.50.720:FF:000022">
    <property type="entry name" value="Cinnamyl alcohol dehydrogenase"/>
    <property type="match status" value="1"/>
</dbReference>
<comment type="catalytic activity">
    <reaction evidence="15">
        <text>(E)-cinnamyl alcohol + NADP(+) = (E)-cinnamaldehyde + NADPH + H(+)</text>
        <dbReference type="Rhea" id="RHEA:10392"/>
        <dbReference type="ChEBI" id="CHEBI:15378"/>
        <dbReference type="ChEBI" id="CHEBI:16731"/>
        <dbReference type="ChEBI" id="CHEBI:33227"/>
        <dbReference type="ChEBI" id="CHEBI:57783"/>
        <dbReference type="ChEBI" id="CHEBI:58349"/>
        <dbReference type="EC" id="1.1.1.195"/>
    </reaction>
    <physiologicalReaction direction="right-to-left" evidence="15">
        <dbReference type="Rhea" id="RHEA:10394"/>
    </physiologicalReaction>
</comment>